<feature type="domain" description="MaoC-like" evidence="1">
    <location>
        <begin position="10"/>
        <end position="112"/>
    </location>
</feature>
<dbReference type="RefSeq" id="WP_093638044.1">
    <property type="nucleotide sequence ID" value="NZ_FPBH01000015.1"/>
</dbReference>
<proteinExistence type="predicted"/>
<gene>
    <name evidence="2" type="ORF">SAMN05192563_101587</name>
</gene>
<reference evidence="2 3" key="1">
    <citation type="submission" date="2016-10" db="EMBL/GenBank/DDBJ databases">
        <authorList>
            <person name="de Groot N.N."/>
        </authorList>
    </citation>
    <scope>NUCLEOTIDE SEQUENCE [LARGE SCALE GENOMIC DNA]</scope>
    <source>
        <strain evidence="2 3">LMG 27731</strain>
    </source>
</reference>
<dbReference type="InterPro" id="IPR002539">
    <property type="entry name" value="MaoC-like_dom"/>
</dbReference>
<dbReference type="PANTHER" id="PTHR42993">
    <property type="entry name" value="MAOC-LIKE DEHYDRATASE DOMAIN-CONTAINING PROTEIN"/>
    <property type="match status" value="1"/>
</dbReference>
<evidence type="ECO:0000313" key="3">
    <source>
        <dbReference type="Proteomes" id="UP000198844"/>
    </source>
</evidence>
<protein>
    <submittedName>
        <fullName evidence="2">Acyl dehydratase</fullName>
    </submittedName>
</protein>
<dbReference type="PANTHER" id="PTHR42993:SF1">
    <property type="entry name" value="MAOC-LIKE DEHYDRATASE DOMAIN-CONTAINING PROTEIN"/>
    <property type="match status" value="1"/>
</dbReference>
<dbReference type="InterPro" id="IPR029069">
    <property type="entry name" value="HotDog_dom_sf"/>
</dbReference>
<dbReference type="Pfam" id="PF01575">
    <property type="entry name" value="MaoC_dehydratas"/>
    <property type="match status" value="1"/>
</dbReference>
<dbReference type="AlphaFoldDB" id="A0A1I7E9V6"/>
<dbReference type="InterPro" id="IPR039375">
    <property type="entry name" value="NodN-like"/>
</dbReference>
<evidence type="ECO:0000259" key="1">
    <source>
        <dbReference type="Pfam" id="PF01575"/>
    </source>
</evidence>
<organism evidence="2 3">
    <name type="scientific">Paraburkholderia aspalathi</name>
    <dbReference type="NCBI Taxonomy" id="1324617"/>
    <lineage>
        <taxon>Bacteria</taxon>
        <taxon>Pseudomonadati</taxon>
        <taxon>Pseudomonadota</taxon>
        <taxon>Betaproteobacteria</taxon>
        <taxon>Burkholderiales</taxon>
        <taxon>Burkholderiaceae</taxon>
        <taxon>Paraburkholderia</taxon>
    </lineage>
</organism>
<dbReference type="Gene3D" id="3.10.129.10">
    <property type="entry name" value="Hotdog Thioesterase"/>
    <property type="match status" value="1"/>
</dbReference>
<name>A0A1I7E9V6_9BURK</name>
<dbReference type="Proteomes" id="UP000198844">
    <property type="component" value="Unassembled WGS sequence"/>
</dbReference>
<dbReference type="OrthoDB" id="9801735at2"/>
<dbReference type="CDD" id="cd03450">
    <property type="entry name" value="NodN"/>
    <property type="match status" value="1"/>
</dbReference>
<sequence>MRNITSPADAQALVGQGVLLSSWTEIGQMRIDEFAAATGDRQWIHVDVERAGVESPFRSTVAHGFLTLSLLPYFLDSCLEFKQKMAVNYGLNKVRFITPVPSGSRVRGRIALISAEEASGTLQLVWSITVELDGSVKPACVAEMLTRHVF</sequence>
<accession>A0A1I7E9V6</accession>
<dbReference type="SUPFAM" id="SSF54637">
    <property type="entry name" value="Thioesterase/thiol ester dehydrase-isomerase"/>
    <property type="match status" value="1"/>
</dbReference>
<evidence type="ECO:0000313" key="2">
    <source>
        <dbReference type="EMBL" id="SFU20720.1"/>
    </source>
</evidence>
<dbReference type="EMBL" id="FPBH01000015">
    <property type="protein sequence ID" value="SFU20720.1"/>
    <property type="molecule type" value="Genomic_DNA"/>
</dbReference>